<dbReference type="InterPro" id="IPR002937">
    <property type="entry name" value="Amino_oxidase"/>
</dbReference>
<comment type="cofactor">
    <cofactor evidence="1">
        <name>FAD</name>
        <dbReference type="ChEBI" id="CHEBI:57692"/>
    </cofactor>
</comment>
<evidence type="ECO:0000259" key="3">
    <source>
        <dbReference type="Pfam" id="PF01593"/>
    </source>
</evidence>
<feature type="domain" description="Amine oxidase" evidence="3">
    <location>
        <begin position="11"/>
        <end position="435"/>
    </location>
</feature>
<sequence>MKVGIVGAGWAGLAAAVSLRDAGCQVTVFEASHVPGGRARRVTHEDFPGNLDNGQHILLGAYADTLSLIRRLRGDTDALQRLPLRLESVDGRTRVRAPRLPAPLHMGAALLLGRGLGLGGRWAAVRMMRALKKRDWHVPPGYTVRDLLDAHHQPAALRARLWAPLCLAALNTPVESACAALFAHVLRDSLDRGGRTASDMLLPREDLSTLWPDAAIKLVDWRPGHTVRDLGHGADGVTLDGEAFDAAVLAVPPRAAQRLIAGLPPAPGSSLLRQTLGGYEYQPIATVNLRLAGPWRLPQPILMLSEDPAHGQLGQWVIDRGTLTGQPDGELAIVVSAAQSALDMDKDALTQAVIAQLRDQLKRRRKPWPALPEIAASTVVIEKRATFSAVPGLRRAHPRSPWRRIMLAGDWTDTGYPGVLEGAVRSGQAAAREVLSLRQAPAPSTAPSR</sequence>
<evidence type="ECO:0000313" key="5">
    <source>
        <dbReference type="EMBL" id="VFR44773.1"/>
    </source>
</evidence>
<gene>
    <name evidence="4" type="ORF">BER1_1661</name>
    <name evidence="5" type="ORF">BER2_1598</name>
</gene>
<dbReference type="InterPro" id="IPR036188">
    <property type="entry name" value="FAD/NAD-bd_sf"/>
</dbReference>
<organism evidence="4">
    <name type="scientific">plant metagenome</name>
    <dbReference type="NCBI Taxonomy" id="1297885"/>
    <lineage>
        <taxon>unclassified sequences</taxon>
        <taxon>metagenomes</taxon>
        <taxon>organismal metagenomes</taxon>
    </lineage>
</organism>
<evidence type="ECO:0000256" key="1">
    <source>
        <dbReference type="ARBA" id="ARBA00001974"/>
    </source>
</evidence>
<dbReference type="Pfam" id="PF01593">
    <property type="entry name" value="Amino_oxidase"/>
    <property type="match status" value="1"/>
</dbReference>
<dbReference type="InterPro" id="IPR017830">
    <property type="entry name" value="SQase_HpnE"/>
</dbReference>
<evidence type="ECO:0000256" key="2">
    <source>
        <dbReference type="ARBA" id="ARBA00023002"/>
    </source>
</evidence>
<dbReference type="PRINTS" id="PR00757">
    <property type="entry name" value="AMINEOXDASEF"/>
</dbReference>
<keyword evidence="2 4" id="KW-0560">Oxidoreductase</keyword>
<proteinExistence type="predicted"/>
<dbReference type="InterPro" id="IPR001613">
    <property type="entry name" value="Flavin_amine_oxidase"/>
</dbReference>
<dbReference type="NCBIfam" id="TIGR03467">
    <property type="entry name" value="HpnE"/>
    <property type="match status" value="1"/>
</dbReference>
<dbReference type="InterPro" id="IPR050464">
    <property type="entry name" value="Zeta_carotene_desat/Oxidored"/>
</dbReference>
<dbReference type="SUPFAM" id="SSF51905">
    <property type="entry name" value="FAD/NAD(P)-binding domain"/>
    <property type="match status" value="1"/>
</dbReference>
<dbReference type="EMBL" id="CAADIH010000020">
    <property type="protein sequence ID" value="VFR44773.1"/>
    <property type="molecule type" value="Genomic_DNA"/>
</dbReference>
<dbReference type="GO" id="GO:0016491">
    <property type="term" value="F:oxidoreductase activity"/>
    <property type="evidence" value="ECO:0007669"/>
    <property type="project" value="UniProtKB-KW"/>
</dbReference>
<dbReference type="Gene3D" id="3.50.50.60">
    <property type="entry name" value="FAD/NAD(P)-binding domain"/>
    <property type="match status" value="1"/>
</dbReference>
<evidence type="ECO:0000313" key="4">
    <source>
        <dbReference type="EMBL" id="VFR40005.1"/>
    </source>
</evidence>
<name>A0A484QQK1_9ZZZZ</name>
<dbReference type="PANTHER" id="PTHR42923">
    <property type="entry name" value="PROTOPORPHYRINOGEN OXIDASE"/>
    <property type="match status" value="1"/>
</dbReference>
<reference evidence="4" key="1">
    <citation type="submission" date="2019-03" db="EMBL/GenBank/DDBJ databases">
        <authorList>
            <person name="Danneels B."/>
        </authorList>
    </citation>
    <scope>NUCLEOTIDE SEQUENCE</scope>
</reference>
<protein>
    <submittedName>
        <fullName evidence="4">Phytoene desaturase, pro-zeta-carotene producing</fullName>
        <ecNumber evidence="4">1.-.-.-</ecNumber>
    </submittedName>
</protein>
<dbReference type="EMBL" id="CAADIE010000010">
    <property type="protein sequence ID" value="VFR40005.1"/>
    <property type="molecule type" value="Genomic_DNA"/>
</dbReference>
<dbReference type="AlphaFoldDB" id="A0A484QQK1"/>
<accession>A0A484QQK1</accession>
<dbReference type="PANTHER" id="PTHR42923:SF47">
    <property type="entry name" value="BLR3003 PROTEIN"/>
    <property type="match status" value="1"/>
</dbReference>
<dbReference type="EC" id="1.-.-.-" evidence="4"/>